<dbReference type="PROSITE" id="PS50967">
    <property type="entry name" value="HRDC"/>
    <property type="match status" value="1"/>
</dbReference>
<keyword evidence="2 6" id="KW-0819">tRNA processing</keyword>
<comment type="catalytic activity">
    <reaction evidence="6">
        <text>Exonucleolytic cleavage that removes extra residues from the 3'-terminus of tRNA to produce 5'-mononucleotides.</text>
        <dbReference type="EC" id="3.1.13.5"/>
    </reaction>
</comment>
<comment type="cofactor">
    <cofactor evidence="6">
        <name>a divalent metal cation</name>
        <dbReference type="ChEBI" id="CHEBI:60240"/>
    </cofactor>
</comment>
<reference evidence="11" key="3">
    <citation type="submission" date="2023-06" db="EMBL/GenBank/DDBJ databases">
        <title>Pangenomics reveal diversification of enzyme families and niche specialization in globally abundant SAR202 bacteria.</title>
        <authorList>
            <person name="Saw J.H.W."/>
        </authorList>
    </citation>
    <scope>NUCLEOTIDE SEQUENCE [LARGE SCALE GENOMIC DNA]</scope>
    <source>
        <strain evidence="11">JH1073</strain>
    </source>
</reference>
<dbReference type="InterPro" id="IPR002121">
    <property type="entry name" value="HRDC_dom"/>
</dbReference>
<reference evidence="10" key="2">
    <citation type="journal article" date="2023" name="Nat. Commun.">
        <title>Cultivation of marine bacteria of the SAR202 clade.</title>
        <authorList>
            <person name="Lim Y."/>
            <person name="Seo J.H."/>
            <person name="Giovannoni S.J."/>
            <person name="Kang I."/>
            <person name="Cho J.C."/>
        </authorList>
    </citation>
    <scope>NUCLEOTIDE SEQUENCE</scope>
    <source>
        <strain evidence="10">JH1073</strain>
    </source>
</reference>
<comment type="function">
    <text evidence="6">Exonuclease involved in the 3' processing of various precursor tRNAs. Initiates hydrolysis at the 3'-terminus of an RNA molecule and releases 5'-mononucleotides.</text>
</comment>
<dbReference type="NCBIfam" id="TIGR01388">
    <property type="entry name" value="rnd"/>
    <property type="match status" value="1"/>
</dbReference>
<dbReference type="SUPFAM" id="SSF47819">
    <property type="entry name" value="HRDC-like"/>
    <property type="match status" value="2"/>
</dbReference>
<dbReference type="GO" id="GO:0005737">
    <property type="term" value="C:cytoplasm"/>
    <property type="evidence" value="ECO:0007669"/>
    <property type="project" value="UniProtKB-SubCell"/>
</dbReference>
<protein>
    <recommendedName>
        <fullName evidence="6">Ribonuclease D</fullName>
        <shortName evidence="6">RNase D</shortName>
        <ecNumber evidence="6">3.1.13.5</ecNumber>
    </recommendedName>
</protein>
<dbReference type="Gene3D" id="3.30.420.10">
    <property type="entry name" value="Ribonuclease H-like superfamily/Ribonuclease H"/>
    <property type="match status" value="1"/>
</dbReference>
<keyword evidence="11" id="KW-1185">Reference proteome</keyword>
<comment type="similarity">
    <text evidence="6">Belongs to the RNase D family.</text>
</comment>
<dbReference type="SMART" id="SM00341">
    <property type="entry name" value="HRDC"/>
    <property type="match status" value="1"/>
</dbReference>
<dbReference type="EC" id="3.1.13.5" evidence="6"/>
<evidence type="ECO:0000313" key="9">
    <source>
        <dbReference type="EMBL" id="MDG0865909.1"/>
    </source>
</evidence>
<dbReference type="InterPro" id="IPR002562">
    <property type="entry name" value="3'-5'_exonuclease_dom"/>
</dbReference>
<organism evidence="10 11">
    <name type="scientific">Candidatus Lucifugimonas marina</name>
    <dbReference type="NCBI Taxonomy" id="3038979"/>
    <lineage>
        <taxon>Bacteria</taxon>
        <taxon>Bacillati</taxon>
        <taxon>Chloroflexota</taxon>
        <taxon>Dehalococcoidia</taxon>
        <taxon>SAR202 cluster</taxon>
        <taxon>Candidatus Lucifugimonadales</taxon>
        <taxon>Candidatus Lucifugimonadaceae</taxon>
        <taxon>Candidatus Lucifugimonas</taxon>
    </lineage>
</organism>
<evidence type="ECO:0000256" key="3">
    <source>
        <dbReference type="ARBA" id="ARBA00022722"/>
    </source>
</evidence>
<dbReference type="AlphaFoldDB" id="A0AAJ6CW96"/>
<dbReference type="InterPro" id="IPR051086">
    <property type="entry name" value="RNase_D-like"/>
</dbReference>
<dbReference type="Pfam" id="PF01612">
    <property type="entry name" value="DNA_pol_A_exo1"/>
    <property type="match status" value="1"/>
</dbReference>
<dbReference type="EMBL" id="CP046147">
    <property type="protein sequence ID" value="WFG40760.1"/>
    <property type="molecule type" value="Genomic_DNA"/>
</dbReference>
<evidence type="ECO:0000256" key="7">
    <source>
        <dbReference type="SAM" id="Coils"/>
    </source>
</evidence>
<dbReference type="PANTHER" id="PTHR47649">
    <property type="entry name" value="RIBONUCLEASE D"/>
    <property type="match status" value="1"/>
</dbReference>
<comment type="subcellular location">
    <subcellularLocation>
        <location evidence="6">Cytoplasm</location>
    </subcellularLocation>
</comment>
<dbReference type="InterPro" id="IPR012337">
    <property type="entry name" value="RNaseH-like_sf"/>
</dbReference>
<reference evidence="11 12" key="1">
    <citation type="submission" date="2019-11" db="EMBL/GenBank/DDBJ databases">
        <authorList>
            <person name="Cho J.-C."/>
        </authorList>
    </citation>
    <scope>NUCLEOTIDE SEQUENCE [LARGE SCALE GENOMIC DNA]</scope>
    <source>
        <strain evidence="10 11">JH1073</strain>
        <strain evidence="9 12">JH702</strain>
    </source>
</reference>
<dbReference type="Gene3D" id="1.10.150.80">
    <property type="entry name" value="HRDC domain"/>
    <property type="match status" value="1"/>
</dbReference>
<keyword evidence="7" id="KW-0175">Coiled coil</keyword>
<dbReference type="GO" id="GO:0042780">
    <property type="term" value="P:tRNA 3'-end processing"/>
    <property type="evidence" value="ECO:0007669"/>
    <property type="project" value="UniProtKB-UniRule"/>
</dbReference>
<dbReference type="InterPro" id="IPR010997">
    <property type="entry name" value="HRDC-like_sf"/>
</dbReference>
<dbReference type="GO" id="GO:0033890">
    <property type="term" value="F:ribonuclease D activity"/>
    <property type="evidence" value="ECO:0007669"/>
    <property type="project" value="UniProtKB-UniRule"/>
</dbReference>
<evidence type="ECO:0000313" key="11">
    <source>
        <dbReference type="Proteomes" id="UP001219901"/>
    </source>
</evidence>
<dbReference type="PANTHER" id="PTHR47649:SF1">
    <property type="entry name" value="RIBONUCLEASE D"/>
    <property type="match status" value="1"/>
</dbReference>
<dbReference type="InterPro" id="IPR044876">
    <property type="entry name" value="HRDC_dom_sf"/>
</dbReference>
<sequence>MLITNSADVADFCARAAQSKFVTVDTEFVREKTYWPILCLIQIATRDEAVAIDPLADGIDLGPVYDLMKNTDVLKVLHSASQDMQIMFTASGAMVEPVFDTQIAAMVSGYGDQPAYATLVQRIVGETIDKRSQMTDWSRRPLTDRQVDYAIGDVTYLIDVYDKLSEELEEADRESWAHEEMRHLRDQGLYESNPRELWRKVRLRRPTRRALAVLREITAWRELSAQRRNIPKGWVCRDEALAEIALNTPETPAALERVRGVNERFAHGRDGKALLEAVQVGLDVPDDECPDPEKGRPPLRGHETLVALLQALLKLRSDENGVAAQLIANRKELDRIATEEEPDVRTLSGWRREIYGNDAIALKRGEIALTADGLSVRVVTA</sequence>
<evidence type="ECO:0000256" key="2">
    <source>
        <dbReference type="ARBA" id="ARBA00022694"/>
    </source>
</evidence>
<proteinExistence type="inferred from homology"/>
<evidence type="ECO:0000256" key="6">
    <source>
        <dbReference type="HAMAP-Rule" id="MF_01899"/>
    </source>
</evidence>
<feature type="domain" description="HRDC" evidence="8">
    <location>
        <begin position="207"/>
        <end position="288"/>
    </location>
</feature>
<dbReference type="Pfam" id="PF00570">
    <property type="entry name" value="HRDC"/>
    <property type="match status" value="1"/>
</dbReference>
<accession>A0AAJ6CW96</accession>
<keyword evidence="4 6" id="KW-0378">Hydrolase</keyword>
<keyword evidence="3 6" id="KW-0540">Nuclease</keyword>
<dbReference type="Proteomes" id="UP001219901">
    <property type="component" value="Chromosome"/>
</dbReference>
<feature type="coiled-coil region" evidence="7">
    <location>
        <begin position="154"/>
        <end position="181"/>
    </location>
</feature>
<evidence type="ECO:0000256" key="1">
    <source>
        <dbReference type="ARBA" id="ARBA00022490"/>
    </source>
</evidence>
<dbReference type="EMBL" id="WMBE01000001">
    <property type="protein sequence ID" value="MDG0865909.1"/>
    <property type="molecule type" value="Genomic_DNA"/>
</dbReference>
<evidence type="ECO:0000256" key="5">
    <source>
        <dbReference type="ARBA" id="ARBA00022839"/>
    </source>
</evidence>
<name>A0AAJ6CW96_9CHLR</name>
<dbReference type="InterPro" id="IPR006292">
    <property type="entry name" value="RNase_D"/>
</dbReference>
<dbReference type="GO" id="GO:0003676">
    <property type="term" value="F:nucleic acid binding"/>
    <property type="evidence" value="ECO:0007669"/>
    <property type="project" value="InterPro"/>
</dbReference>
<dbReference type="InterPro" id="IPR036397">
    <property type="entry name" value="RNaseH_sf"/>
</dbReference>
<evidence type="ECO:0000313" key="10">
    <source>
        <dbReference type="EMBL" id="WFG40760.1"/>
    </source>
</evidence>
<dbReference type="GO" id="GO:0008408">
    <property type="term" value="F:3'-5' exonuclease activity"/>
    <property type="evidence" value="ECO:0007669"/>
    <property type="project" value="InterPro"/>
</dbReference>
<dbReference type="SUPFAM" id="SSF53098">
    <property type="entry name" value="Ribonuclease H-like"/>
    <property type="match status" value="1"/>
</dbReference>
<evidence type="ECO:0000256" key="4">
    <source>
        <dbReference type="ARBA" id="ARBA00022801"/>
    </source>
</evidence>
<keyword evidence="5 6" id="KW-0269">Exonuclease</keyword>
<dbReference type="CDD" id="cd06142">
    <property type="entry name" value="RNaseD_exo"/>
    <property type="match status" value="1"/>
</dbReference>
<evidence type="ECO:0000259" key="8">
    <source>
        <dbReference type="PROSITE" id="PS50967"/>
    </source>
</evidence>
<gene>
    <name evidence="6 10" type="primary">rnd</name>
    <name evidence="9" type="ORF">GKO46_02340</name>
    <name evidence="10" type="ORF">GKO48_06920</name>
</gene>
<dbReference type="SMART" id="SM00474">
    <property type="entry name" value="35EXOc"/>
    <property type="match status" value="1"/>
</dbReference>
<dbReference type="Proteomes" id="UP001321249">
    <property type="component" value="Unassembled WGS sequence"/>
</dbReference>
<evidence type="ECO:0000313" key="12">
    <source>
        <dbReference type="Proteomes" id="UP001321249"/>
    </source>
</evidence>
<dbReference type="GO" id="GO:0000166">
    <property type="term" value="F:nucleotide binding"/>
    <property type="evidence" value="ECO:0007669"/>
    <property type="project" value="InterPro"/>
</dbReference>
<keyword evidence="1 6" id="KW-0963">Cytoplasm</keyword>
<dbReference type="HAMAP" id="MF_01899">
    <property type="entry name" value="RNase_D"/>
    <property type="match status" value="1"/>
</dbReference>